<gene>
    <name evidence="6" type="ORF">KUTeg_003991</name>
</gene>
<comment type="similarity">
    <text evidence="2">Belongs to the CDK2AP family.</text>
</comment>
<dbReference type="Pfam" id="PF09806">
    <property type="entry name" value="CDK2AP"/>
    <property type="match status" value="1"/>
</dbReference>
<feature type="compositionally biased region" description="Low complexity" evidence="5">
    <location>
        <begin position="209"/>
        <end position="224"/>
    </location>
</feature>
<evidence type="ECO:0000313" key="7">
    <source>
        <dbReference type="Proteomes" id="UP001217089"/>
    </source>
</evidence>
<dbReference type="PANTHER" id="PTHR22607:SF3">
    <property type="entry name" value="CDK2-ASSOCIATED PROTEIN 1, ISOFORM B"/>
    <property type="match status" value="1"/>
</dbReference>
<dbReference type="Gene3D" id="6.10.140.1300">
    <property type="match status" value="1"/>
</dbReference>
<feature type="region of interest" description="Disordered" evidence="5">
    <location>
        <begin position="163"/>
        <end position="224"/>
    </location>
</feature>
<keyword evidence="4" id="KW-0539">Nucleus</keyword>
<dbReference type="Proteomes" id="UP001217089">
    <property type="component" value="Unassembled WGS sequence"/>
</dbReference>
<reference evidence="6 7" key="1">
    <citation type="submission" date="2022-12" db="EMBL/GenBank/DDBJ databases">
        <title>Chromosome-level genome of Tegillarca granosa.</title>
        <authorList>
            <person name="Kim J."/>
        </authorList>
    </citation>
    <scope>NUCLEOTIDE SEQUENCE [LARGE SCALE GENOMIC DNA]</scope>
    <source>
        <strain evidence="6">Teg-2019</strain>
        <tissue evidence="6">Adductor muscle</tissue>
    </source>
</reference>
<accession>A0ABQ9FT63</accession>
<feature type="compositionally biased region" description="Polar residues" evidence="5">
    <location>
        <begin position="173"/>
        <end position="193"/>
    </location>
</feature>
<name>A0ABQ9FT63_TEGGR</name>
<evidence type="ECO:0000313" key="6">
    <source>
        <dbReference type="EMBL" id="KAJ8318900.1"/>
    </source>
</evidence>
<evidence type="ECO:0000256" key="4">
    <source>
        <dbReference type="ARBA" id="ARBA00023242"/>
    </source>
</evidence>
<dbReference type="InterPro" id="IPR017266">
    <property type="entry name" value="DOC_1/2"/>
</dbReference>
<protein>
    <submittedName>
        <fullName evidence="6">Uncharacterized protein</fullName>
    </submittedName>
</protein>
<comment type="subcellular location">
    <subcellularLocation>
        <location evidence="1">Nucleus</location>
    </subcellularLocation>
</comment>
<comment type="caution">
    <text evidence="6">The sequence shown here is derived from an EMBL/GenBank/DDBJ whole genome shotgun (WGS) entry which is preliminary data.</text>
</comment>
<evidence type="ECO:0000256" key="3">
    <source>
        <dbReference type="ARBA" id="ARBA00022553"/>
    </source>
</evidence>
<organism evidence="6 7">
    <name type="scientific">Tegillarca granosa</name>
    <name type="common">Malaysian cockle</name>
    <name type="synonym">Anadara granosa</name>
    <dbReference type="NCBI Taxonomy" id="220873"/>
    <lineage>
        <taxon>Eukaryota</taxon>
        <taxon>Metazoa</taxon>
        <taxon>Spiralia</taxon>
        <taxon>Lophotrochozoa</taxon>
        <taxon>Mollusca</taxon>
        <taxon>Bivalvia</taxon>
        <taxon>Autobranchia</taxon>
        <taxon>Pteriomorphia</taxon>
        <taxon>Arcoida</taxon>
        <taxon>Arcoidea</taxon>
        <taxon>Arcidae</taxon>
        <taxon>Tegillarca</taxon>
    </lineage>
</organism>
<proteinExistence type="inferred from homology"/>
<dbReference type="EMBL" id="JARBDR010000214">
    <property type="protein sequence ID" value="KAJ8318900.1"/>
    <property type="molecule type" value="Genomic_DNA"/>
</dbReference>
<sequence length="407" mass="46656">MPRNNFKAKFSSFIDQLHHRNINGKNCPSPQEYPTIMRQYPNYIQVSQCNQWYVTSGPSPTIKTKAFKETYKNLPLPVNSCQPANSEVIHVHKCVSQTPIYVKKDYDHDNSVKSHSANEGFFKKNKKNLYANNKHFLKLQMDWHFDKTLSAPPTLEEAMLETTKMEDEASADGSVNSPAINSPATPAISNPGTPRSEEVRATPPPPVPQLQQQARQTPQQLHAQLQQQHLQQLQQLSHLNQSKYSQLLAVIEDMGRDIRPTYAGSKSSAESYYDKPLLLYHLPIILNRSSFCSHEILCKILNWKHTFFNRPNSTKRPLTQTTNRKEMITTFQELDTIYTADSTEWCPIDGFHDILLCGTYQLQKPEEQSRENIIARVFCINTSSPTLQVLTSFSGYFKFTLDRSIYP</sequence>
<evidence type="ECO:0000256" key="1">
    <source>
        <dbReference type="ARBA" id="ARBA00004123"/>
    </source>
</evidence>
<evidence type="ECO:0000256" key="5">
    <source>
        <dbReference type="SAM" id="MobiDB-lite"/>
    </source>
</evidence>
<keyword evidence="7" id="KW-1185">Reference proteome</keyword>
<keyword evidence="3" id="KW-0597">Phosphoprotein</keyword>
<evidence type="ECO:0000256" key="2">
    <source>
        <dbReference type="ARBA" id="ARBA00008485"/>
    </source>
</evidence>
<dbReference type="PANTHER" id="PTHR22607">
    <property type="entry name" value="DELETED IN ORAL CANCER 1/CDK2-ASSOCIATED PROTEIN 1"/>
    <property type="match status" value="1"/>
</dbReference>